<evidence type="ECO:0000313" key="2">
    <source>
        <dbReference type="EMBL" id="EIT87419.1"/>
    </source>
</evidence>
<dbReference type="CDD" id="cd07041">
    <property type="entry name" value="STAS_RsbR_RsbS_like"/>
    <property type="match status" value="1"/>
</dbReference>
<dbReference type="RefSeq" id="WP_007200222.1">
    <property type="nucleotide sequence ID" value="NZ_AKKV01000005.1"/>
</dbReference>
<dbReference type="PATRIC" id="fig|1196324.3.peg.114"/>
<protein>
    <recommendedName>
        <fullName evidence="1">STAS domain-containing protein</fullName>
    </recommendedName>
</protein>
<dbReference type="SUPFAM" id="SSF52091">
    <property type="entry name" value="SpoIIaa-like"/>
    <property type="match status" value="1"/>
</dbReference>
<dbReference type="PANTHER" id="PTHR33745">
    <property type="entry name" value="RSBT ANTAGONIST PROTEIN RSBS-RELATED"/>
    <property type="match status" value="1"/>
</dbReference>
<dbReference type="Proteomes" id="UP000004080">
    <property type="component" value="Unassembled WGS sequence"/>
</dbReference>
<evidence type="ECO:0000259" key="1">
    <source>
        <dbReference type="PROSITE" id="PS50801"/>
    </source>
</evidence>
<comment type="caution">
    <text evidence="2">The sequence shown here is derived from an EMBL/GenBank/DDBJ whole genome shotgun (WGS) entry which is preliminary data.</text>
</comment>
<dbReference type="InterPro" id="IPR051932">
    <property type="entry name" value="Bact_StressResp_Reg"/>
</dbReference>
<dbReference type="EMBL" id="AKKV01000005">
    <property type="protein sequence ID" value="EIT87419.1"/>
    <property type="molecule type" value="Genomic_DNA"/>
</dbReference>
<keyword evidence="3" id="KW-1185">Reference proteome</keyword>
<dbReference type="InterPro" id="IPR021219">
    <property type="entry name" value="DUF2703"/>
</dbReference>
<dbReference type="AlphaFoldDB" id="I8ANL1"/>
<evidence type="ECO:0000313" key="3">
    <source>
        <dbReference type="Proteomes" id="UP000004080"/>
    </source>
</evidence>
<sequence length="251" mass="28833">MLVTDYALPVPYIKVNEALEVLYYSEKAAQLFHIPYNFLHLADEENERKLRGFLALSRDDRPLEISLQTKESPFELFDLYVTWDHYVHGHIICIRKEDTNAKLEQMVQQLQHRLLTTDFELFEKKEELEKAFYAIDQLSGPFIMLSGGVALIPLFGDITDRKINAIKEQTLKRAYEHELETALFDFTAVGTITLEGLLQLDQLFRALRYMGGIAAVIVGVKPIHAQQLHNLDSAVSFTTLSTLKDALQKYI</sequence>
<name>I8ANL1_9BACL</name>
<dbReference type="Pfam" id="PF10865">
    <property type="entry name" value="DUF2703"/>
    <property type="match status" value="1"/>
</dbReference>
<dbReference type="PROSITE" id="PS50801">
    <property type="entry name" value="STAS"/>
    <property type="match status" value="1"/>
</dbReference>
<accession>I8ANL1</accession>
<feature type="domain" description="STAS" evidence="1">
    <location>
        <begin position="139"/>
        <end position="250"/>
    </location>
</feature>
<reference evidence="2 3" key="1">
    <citation type="journal article" date="2012" name="J. Bacteriol.">
        <title>Genome of Bacillus macauensis ZFHKF-1, a Long-Chain-Forming Bacterium.</title>
        <authorList>
            <person name="Cai L."/>
            <person name="Zhang T."/>
        </authorList>
    </citation>
    <scope>NUCLEOTIDE SEQUENCE [LARGE SCALE GENOMIC DNA]</scope>
    <source>
        <strain evidence="2 3">ZFHKF-1</strain>
    </source>
</reference>
<dbReference type="InterPro" id="IPR002645">
    <property type="entry name" value="STAS_dom"/>
</dbReference>
<dbReference type="eggNOG" id="COG1366">
    <property type="taxonomic scope" value="Bacteria"/>
</dbReference>
<proteinExistence type="predicted"/>
<dbReference type="Gene3D" id="3.30.750.24">
    <property type="entry name" value="STAS domain"/>
    <property type="match status" value="1"/>
</dbReference>
<dbReference type="OrthoDB" id="2624594at2"/>
<dbReference type="InterPro" id="IPR036513">
    <property type="entry name" value="STAS_dom_sf"/>
</dbReference>
<dbReference type="STRING" id="1196324.A374_00555"/>
<gene>
    <name evidence="2" type="ORF">A374_00555</name>
</gene>
<organism evidence="2 3">
    <name type="scientific">Fictibacillus macauensis ZFHKF-1</name>
    <dbReference type="NCBI Taxonomy" id="1196324"/>
    <lineage>
        <taxon>Bacteria</taxon>
        <taxon>Bacillati</taxon>
        <taxon>Bacillota</taxon>
        <taxon>Bacilli</taxon>
        <taxon>Bacillales</taxon>
        <taxon>Fictibacillaceae</taxon>
        <taxon>Fictibacillus</taxon>
    </lineage>
</organism>